<dbReference type="InterPro" id="IPR011009">
    <property type="entry name" value="Kinase-like_dom_sf"/>
</dbReference>
<feature type="region of interest" description="Disordered" evidence="5">
    <location>
        <begin position="674"/>
        <end position="763"/>
    </location>
</feature>
<sequence length="1077" mass="114810">MPLAAAMNILTPQEKEFLRHINTPAALSAKPNTLFEKHDIVGKGAYGAVYKGKHRQTNQVVALKIINLDTADDDVEDIQKEVALLKRLMAQGSLANDENGSKQKSKAGDDEVYGVPNVIKYYGCWTEGPKVWIVMELAEGGSVRTLARASPMTELQICLTSREVLNALAFLHKNGIIHRDIKAANILITSAPNRVLLCDFGVSALLPSASAKRTTFVGTPYWMAPEVISKGRLYDTKADIWSFGITVLEMAHGEPPMSGQSAQSVFSAMHAGFEPPKLEGGKWSRDMRDFVASCLQEDPENRPTAEEISKLKFIKSHAKTSLNHLNELVINLEAWKGRGNQRISLAPGVGGAQIDDSDDSIESDRDGDDDAWQFNTVTSRLEVGIESGDGPMKSSGSEMMSTVAPSSHSAMSGRTATESINAPRSLRRLFETDNGPQPHSFKFPLKAPVDGGDHTLINGARSGSFGQECFPSTSGSSNNSVSTPTAFSFGASITGNGTASTVNTIRLPTLDDDSDEEVALPSQGSSSSRSDMNFGTDPSTSPDGTLGAKAGASAATRKNHSLAQIVIPGMEDTIKFGGANEIQIDSDSMSPDAESEPTYGYDTGSSSGYGSGSGSGFNSGYGFNSRWNANGTSSPTTIKFQSDRQTEHGMIFPDIGFAASSLAPRPGMRRAETENLADVRRPHKQFSADSTISEAPDYAPNETFSFPSRPSSPTGHNKPSGAHLLHDPPSSQHPSRQHSGDMPVLPSDPVRIDAVNPSSMPLLPRMQSSFSSINAGKMSEPPARISPMVGQVIRPGMPRQASVAVMDGASTMNPSTSTHPRMTAPREYRHRHQGSKASQGSGDSGRSYSLANDPNHAYPMPQSAQSSSGSTSMSRDRSRSAGGTDSEVASIVGYDVPPLSATLDLREALKPPRPIVDTGDLLPSAPMGPTSSAFRHFASVPSPLAAMPPIGSSPSTILPETNTMRRVPASPTQSNSGRGISGRMNTPQMTSSPKAMSSSRSRHNTFTSADDGLAPPLDVMTLDDPDVLFDQLERSAHNLTTWLKLLQTDLSGILVSVPEPEVTQPTGDDHAMSSVRM</sequence>
<dbReference type="Gene3D" id="1.10.510.10">
    <property type="entry name" value="Transferase(Phosphotransferase) domain 1"/>
    <property type="match status" value="1"/>
</dbReference>
<feature type="region of interest" description="Disordered" evidence="5">
    <location>
        <begin position="583"/>
        <end position="607"/>
    </location>
</feature>
<accession>A0A8H3TV07</accession>
<dbReference type="InterPro" id="IPR008271">
    <property type="entry name" value="Ser/Thr_kinase_AS"/>
</dbReference>
<dbReference type="InterPro" id="IPR050629">
    <property type="entry name" value="STE20/SPS1-PAK"/>
</dbReference>
<feature type="region of interest" description="Disordered" evidence="5">
    <location>
        <begin position="508"/>
        <end position="558"/>
    </location>
</feature>
<keyword evidence="8" id="KW-1185">Reference proteome</keyword>
<name>A0A8H3TV07_9TREE</name>
<evidence type="ECO:0000256" key="5">
    <source>
        <dbReference type="SAM" id="MobiDB-lite"/>
    </source>
</evidence>
<feature type="compositionally biased region" description="Polar residues" evidence="5">
    <location>
        <begin position="835"/>
        <end position="852"/>
    </location>
</feature>
<reference evidence="7" key="1">
    <citation type="submission" date="2020-07" db="EMBL/GenBank/DDBJ databases">
        <title>Draft Genome Sequence of a Deep-Sea Yeast, Naganishia (Cryptococcus) liquefaciens strain N6.</title>
        <authorList>
            <person name="Han Y.W."/>
            <person name="Kajitani R."/>
            <person name="Morimoto H."/>
            <person name="Parhat M."/>
            <person name="Tsubouchi H."/>
            <person name="Bakenova O."/>
            <person name="Ogata M."/>
            <person name="Argunhan B."/>
            <person name="Aoki R."/>
            <person name="Kajiwara S."/>
            <person name="Itoh T."/>
            <person name="Iwasaki H."/>
        </authorList>
    </citation>
    <scope>NUCLEOTIDE SEQUENCE</scope>
    <source>
        <strain evidence="7">N6</strain>
    </source>
</reference>
<keyword evidence="2 4" id="KW-0547">Nucleotide-binding</keyword>
<dbReference type="OrthoDB" id="248923at2759"/>
<evidence type="ECO:0000256" key="2">
    <source>
        <dbReference type="ARBA" id="ARBA00022741"/>
    </source>
</evidence>
<keyword evidence="3 4" id="KW-0067">ATP-binding</keyword>
<dbReference type="SMART" id="SM00220">
    <property type="entry name" value="S_TKc"/>
    <property type="match status" value="1"/>
</dbReference>
<feature type="domain" description="Protein kinase" evidence="6">
    <location>
        <begin position="35"/>
        <end position="314"/>
    </location>
</feature>
<dbReference type="PANTHER" id="PTHR48012:SF21">
    <property type="entry name" value="PH DOMAIN-CONTAINING PROTEIN"/>
    <property type="match status" value="1"/>
</dbReference>
<feature type="compositionally biased region" description="Low complexity" evidence="5">
    <location>
        <begin position="704"/>
        <end position="713"/>
    </location>
</feature>
<evidence type="ECO:0000256" key="3">
    <source>
        <dbReference type="ARBA" id="ARBA00022840"/>
    </source>
</evidence>
<dbReference type="AlphaFoldDB" id="A0A8H3TV07"/>
<protein>
    <recommendedName>
        <fullName evidence="1">non-specific serine/threonine protein kinase</fullName>
        <ecNumber evidence="1">2.7.11.1</ecNumber>
    </recommendedName>
</protein>
<feature type="region of interest" description="Disordered" evidence="5">
    <location>
        <begin position="346"/>
        <end position="368"/>
    </location>
</feature>
<dbReference type="SUPFAM" id="SSF56112">
    <property type="entry name" value="Protein kinase-like (PK-like)"/>
    <property type="match status" value="1"/>
</dbReference>
<feature type="region of interest" description="Disordered" evidence="5">
    <location>
        <begin position="966"/>
        <end position="1016"/>
    </location>
</feature>
<dbReference type="PROSITE" id="PS00107">
    <property type="entry name" value="PROTEIN_KINASE_ATP"/>
    <property type="match status" value="1"/>
</dbReference>
<feature type="compositionally biased region" description="Polar residues" evidence="5">
    <location>
        <begin position="966"/>
        <end position="990"/>
    </location>
</feature>
<dbReference type="GO" id="GO:0004674">
    <property type="term" value="F:protein serine/threonine kinase activity"/>
    <property type="evidence" value="ECO:0007669"/>
    <property type="project" value="UniProtKB-EC"/>
</dbReference>
<dbReference type="PROSITE" id="PS50011">
    <property type="entry name" value="PROTEIN_KINASE_DOM"/>
    <property type="match status" value="1"/>
</dbReference>
<feature type="compositionally biased region" description="Polar residues" evidence="5">
    <location>
        <begin position="522"/>
        <end position="543"/>
    </location>
</feature>
<dbReference type="PANTHER" id="PTHR48012">
    <property type="entry name" value="STERILE20-LIKE KINASE, ISOFORM B-RELATED"/>
    <property type="match status" value="1"/>
</dbReference>
<dbReference type="FunFam" id="1.10.510.10:FF:000421">
    <property type="entry name" value="Serine/threonine-protein kinase PAK 6"/>
    <property type="match status" value="1"/>
</dbReference>
<dbReference type="InterPro" id="IPR017441">
    <property type="entry name" value="Protein_kinase_ATP_BS"/>
</dbReference>
<dbReference type="PROSITE" id="PS00108">
    <property type="entry name" value="PROTEIN_KINASE_ST"/>
    <property type="match status" value="1"/>
</dbReference>
<evidence type="ECO:0000256" key="4">
    <source>
        <dbReference type="PROSITE-ProRule" id="PRU10141"/>
    </source>
</evidence>
<dbReference type="Pfam" id="PF00069">
    <property type="entry name" value="Pkinase"/>
    <property type="match status" value="2"/>
</dbReference>
<dbReference type="InterPro" id="IPR000719">
    <property type="entry name" value="Prot_kinase_dom"/>
</dbReference>
<proteinExistence type="predicted"/>
<evidence type="ECO:0000256" key="1">
    <source>
        <dbReference type="ARBA" id="ARBA00012513"/>
    </source>
</evidence>
<dbReference type="Proteomes" id="UP000620104">
    <property type="component" value="Unassembled WGS sequence"/>
</dbReference>
<feature type="binding site" evidence="4">
    <location>
        <position position="64"/>
    </location>
    <ligand>
        <name>ATP</name>
        <dbReference type="ChEBI" id="CHEBI:30616"/>
    </ligand>
</feature>
<dbReference type="GO" id="GO:0005737">
    <property type="term" value="C:cytoplasm"/>
    <property type="evidence" value="ECO:0007669"/>
    <property type="project" value="TreeGrafter"/>
</dbReference>
<feature type="compositionally biased region" description="Polar residues" evidence="5">
    <location>
        <begin position="810"/>
        <end position="820"/>
    </location>
</feature>
<dbReference type="EMBL" id="BLZA01000021">
    <property type="protein sequence ID" value="GHJ87441.1"/>
    <property type="molecule type" value="Genomic_DNA"/>
</dbReference>
<feature type="region of interest" description="Disordered" evidence="5">
    <location>
        <begin position="809"/>
        <end position="889"/>
    </location>
</feature>
<feature type="compositionally biased region" description="Low complexity" evidence="5">
    <location>
        <begin position="863"/>
        <end position="873"/>
    </location>
</feature>
<evidence type="ECO:0000259" key="6">
    <source>
        <dbReference type="PROSITE" id="PS50011"/>
    </source>
</evidence>
<comment type="caution">
    <text evidence="7">The sequence shown here is derived from an EMBL/GenBank/DDBJ whole genome shotgun (WGS) entry which is preliminary data.</text>
</comment>
<feature type="compositionally biased region" description="Polar residues" evidence="5">
    <location>
        <begin position="394"/>
        <end position="414"/>
    </location>
</feature>
<organism evidence="7 8">
    <name type="scientific">Naganishia liquefaciens</name>
    <dbReference type="NCBI Taxonomy" id="104408"/>
    <lineage>
        <taxon>Eukaryota</taxon>
        <taxon>Fungi</taxon>
        <taxon>Dikarya</taxon>
        <taxon>Basidiomycota</taxon>
        <taxon>Agaricomycotina</taxon>
        <taxon>Tremellomycetes</taxon>
        <taxon>Filobasidiales</taxon>
        <taxon>Filobasidiaceae</taxon>
        <taxon>Naganishia</taxon>
    </lineage>
</organism>
<gene>
    <name evidence="7" type="ORF">NliqN6_3843</name>
</gene>
<evidence type="ECO:0000313" key="8">
    <source>
        <dbReference type="Proteomes" id="UP000620104"/>
    </source>
</evidence>
<dbReference type="GO" id="GO:0005524">
    <property type="term" value="F:ATP binding"/>
    <property type="evidence" value="ECO:0007669"/>
    <property type="project" value="UniProtKB-UniRule"/>
</dbReference>
<dbReference type="EC" id="2.7.11.1" evidence="1"/>
<evidence type="ECO:0000313" key="7">
    <source>
        <dbReference type="EMBL" id="GHJ87441.1"/>
    </source>
</evidence>
<feature type="compositionally biased region" description="Acidic residues" evidence="5">
    <location>
        <begin position="355"/>
        <end position="368"/>
    </location>
</feature>
<feature type="region of interest" description="Disordered" evidence="5">
    <location>
        <begin position="384"/>
        <end position="414"/>
    </location>
</feature>